<dbReference type="Proteomes" id="UP000216113">
    <property type="component" value="Unassembled WGS sequence"/>
</dbReference>
<sequence>MDTETQGLITKMVNAMERMAKSEFAELPLSNLPFEISFPLEDDNPDQAQSVCEGLQLGLSKVFRPSPVSAIIQGAHYKVRIDR</sequence>
<reference evidence="1 2" key="1">
    <citation type="submission" date="2017-08" db="EMBL/GenBank/DDBJ databases">
        <title>Genomic and metabolic characterisation of spoilage-associated Pseudomonas species.</title>
        <authorList>
            <person name="Stanborough T."/>
            <person name="Fegan N."/>
            <person name="Powell S.M."/>
            <person name="Singh T."/>
            <person name="Tamplin M.L."/>
            <person name="Chandry P.S."/>
        </authorList>
    </citation>
    <scope>NUCLEOTIDE SEQUENCE [LARGE SCALE GENOMIC DNA]</scope>
    <source>
        <strain evidence="1 2">F1820</strain>
    </source>
</reference>
<accession>A0A266LVX4</accession>
<name>A0A266LVX4_PSEFR</name>
<comment type="caution">
    <text evidence="1">The sequence shown here is derived from an EMBL/GenBank/DDBJ whole genome shotgun (WGS) entry which is preliminary data.</text>
</comment>
<evidence type="ECO:0000313" key="1">
    <source>
        <dbReference type="EMBL" id="OZY42193.1"/>
    </source>
</evidence>
<protein>
    <submittedName>
        <fullName evidence="1">Uncharacterized protein</fullName>
    </submittedName>
</protein>
<dbReference type="RefSeq" id="WP_095028585.1">
    <property type="nucleotide sequence ID" value="NZ_NQKL01000005.1"/>
</dbReference>
<evidence type="ECO:0000313" key="2">
    <source>
        <dbReference type="Proteomes" id="UP000216113"/>
    </source>
</evidence>
<organism evidence="1 2">
    <name type="scientific">Pseudomonas fragi</name>
    <dbReference type="NCBI Taxonomy" id="296"/>
    <lineage>
        <taxon>Bacteria</taxon>
        <taxon>Pseudomonadati</taxon>
        <taxon>Pseudomonadota</taxon>
        <taxon>Gammaproteobacteria</taxon>
        <taxon>Pseudomonadales</taxon>
        <taxon>Pseudomonadaceae</taxon>
        <taxon>Pseudomonas</taxon>
    </lineage>
</organism>
<proteinExistence type="predicted"/>
<dbReference type="AlphaFoldDB" id="A0A266LVX4"/>
<dbReference type="EMBL" id="NQKL01000005">
    <property type="protein sequence ID" value="OZY42193.1"/>
    <property type="molecule type" value="Genomic_DNA"/>
</dbReference>
<gene>
    <name evidence="1" type="ORF">CJF43_07210</name>
</gene>